<evidence type="ECO:0000313" key="2">
    <source>
        <dbReference type="EMBL" id="EUB64521.1"/>
    </source>
</evidence>
<keyword evidence="1" id="KW-1133">Transmembrane helix</keyword>
<accession>W6UV73</accession>
<keyword evidence="3" id="KW-1185">Reference proteome</keyword>
<name>W6UV73_ECHGR</name>
<sequence>MSRRAGYLLVEKRGFKYSQNQHKKFANYSLPKLAVLFPLTMMIRTSLKGKIAFYLGNKKVAYYNFIVAFHFFRILFSQLFIPILRILAKSWNNHLLKVEFCKLGFKAKQECKDYIRRPFTIHQVSAFCGFINHEEMNILRLTQTLIKGKKAPPFLITACHIKAYQAQTKCWLNQLIYNKTVQLWQITDSECMLIWKSLKPIFICVSLKINKYISPIYFLFWCCKSGLYWLKRGVKADFASILKKKKYAQLTHRRNCLEPRENLIEGLWLEAMSPSLKKTPHFISAKFNARDFCNVFFQLFRASSKVLEDYTTTLFPLLFISPRNVAFIIMTTHNSSDSYMLS</sequence>
<organism evidence="2 3">
    <name type="scientific">Echinococcus granulosus</name>
    <name type="common">Hydatid tapeworm</name>
    <dbReference type="NCBI Taxonomy" id="6210"/>
    <lineage>
        <taxon>Eukaryota</taxon>
        <taxon>Metazoa</taxon>
        <taxon>Spiralia</taxon>
        <taxon>Lophotrochozoa</taxon>
        <taxon>Platyhelminthes</taxon>
        <taxon>Cestoda</taxon>
        <taxon>Eucestoda</taxon>
        <taxon>Cyclophyllidea</taxon>
        <taxon>Taeniidae</taxon>
        <taxon>Echinococcus</taxon>
        <taxon>Echinococcus granulosus group</taxon>
    </lineage>
</organism>
<evidence type="ECO:0000313" key="3">
    <source>
        <dbReference type="Proteomes" id="UP000019149"/>
    </source>
</evidence>
<proteinExistence type="predicted"/>
<keyword evidence="1" id="KW-0472">Membrane</keyword>
<keyword evidence="1" id="KW-0812">Transmembrane</keyword>
<gene>
    <name evidence="2" type="ORF">EGR_00471</name>
</gene>
<comment type="caution">
    <text evidence="2">The sequence shown here is derived from an EMBL/GenBank/DDBJ whole genome shotgun (WGS) entry which is preliminary data.</text>
</comment>
<feature type="transmembrane region" description="Helical" evidence="1">
    <location>
        <begin position="63"/>
        <end position="87"/>
    </location>
</feature>
<dbReference type="RefSeq" id="XP_024355717.1">
    <property type="nucleotide sequence ID" value="XM_024489720.1"/>
</dbReference>
<evidence type="ECO:0000256" key="1">
    <source>
        <dbReference type="SAM" id="Phobius"/>
    </source>
</evidence>
<reference evidence="2 3" key="1">
    <citation type="journal article" date="2013" name="Nat. Genet.">
        <title>The genome of the hydatid tapeworm Echinococcus granulosus.</title>
        <authorList>
            <person name="Zheng H."/>
            <person name="Zhang W."/>
            <person name="Zhang L."/>
            <person name="Zhang Z."/>
            <person name="Li J."/>
            <person name="Lu G."/>
            <person name="Zhu Y."/>
            <person name="Wang Y."/>
            <person name="Huang Y."/>
            <person name="Liu J."/>
            <person name="Kang H."/>
            <person name="Chen J."/>
            <person name="Wang L."/>
            <person name="Chen A."/>
            <person name="Yu S."/>
            <person name="Gao Z."/>
            <person name="Jin L."/>
            <person name="Gu W."/>
            <person name="Wang Z."/>
            <person name="Zhao L."/>
            <person name="Shi B."/>
            <person name="Wen H."/>
            <person name="Lin R."/>
            <person name="Jones M.K."/>
            <person name="Brejova B."/>
            <person name="Vinar T."/>
            <person name="Zhao G."/>
            <person name="McManus D.P."/>
            <person name="Chen Z."/>
            <person name="Zhou Y."/>
            <person name="Wang S."/>
        </authorList>
    </citation>
    <scope>NUCLEOTIDE SEQUENCE [LARGE SCALE GENOMIC DNA]</scope>
</reference>
<dbReference type="Proteomes" id="UP000019149">
    <property type="component" value="Unassembled WGS sequence"/>
</dbReference>
<protein>
    <submittedName>
        <fullName evidence="2">Uncharacterized protein</fullName>
    </submittedName>
</protein>
<dbReference type="AlphaFoldDB" id="W6UV73"/>
<dbReference type="EMBL" id="APAU02000002">
    <property type="protein sequence ID" value="EUB64521.1"/>
    <property type="molecule type" value="Genomic_DNA"/>
</dbReference>
<dbReference type="GeneID" id="36336186"/>
<dbReference type="KEGG" id="egl:EGR_00471"/>
<dbReference type="CTD" id="36336186"/>